<comment type="caution">
    <text evidence="1">The sequence shown here is derived from an EMBL/GenBank/DDBJ whole genome shotgun (WGS) entry which is preliminary data.</text>
</comment>
<protein>
    <submittedName>
        <fullName evidence="1">Uncharacterized protein</fullName>
    </submittedName>
</protein>
<proteinExistence type="predicted"/>
<organism evidence="1 2">
    <name type="scientific">Neobacillus rhizosphaerae</name>
    <dbReference type="NCBI Taxonomy" id="2880965"/>
    <lineage>
        <taxon>Bacteria</taxon>
        <taxon>Bacillati</taxon>
        <taxon>Bacillota</taxon>
        <taxon>Bacilli</taxon>
        <taxon>Bacillales</taxon>
        <taxon>Bacillaceae</taxon>
        <taxon>Neobacillus</taxon>
    </lineage>
</organism>
<dbReference type="EMBL" id="CALBWS010000006">
    <property type="protein sequence ID" value="CAH2714293.1"/>
    <property type="molecule type" value="Genomic_DNA"/>
</dbReference>
<gene>
    <name evidence="1" type="ORF">BACCIP111895_01454</name>
</gene>
<accession>A0ABM9ENT8</accession>
<sequence>MAKKKDYLTTAPRKGQMTVNNGAIYPNQKYVAGNSVDEDKYLEEANTLLAADEIGQQNENL</sequence>
<keyword evidence="2" id="KW-1185">Reference proteome</keyword>
<evidence type="ECO:0000313" key="2">
    <source>
        <dbReference type="Proteomes" id="UP000838308"/>
    </source>
</evidence>
<dbReference type="RefSeq" id="WP_248734617.1">
    <property type="nucleotide sequence ID" value="NZ_CALBWS010000006.1"/>
</dbReference>
<evidence type="ECO:0000313" key="1">
    <source>
        <dbReference type="EMBL" id="CAH2714293.1"/>
    </source>
</evidence>
<dbReference type="Proteomes" id="UP000838308">
    <property type="component" value="Unassembled WGS sequence"/>
</dbReference>
<reference evidence="1" key="1">
    <citation type="submission" date="2022-04" db="EMBL/GenBank/DDBJ databases">
        <authorList>
            <person name="Criscuolo A."/>
        </authorList>
    </citation>
    <scope>NUCLEOTIDE SEQUENCE</scope>
    <source>
        <strain evidence="1">CIP111895</strain>
    </source>
</reference>
<name>A0ABM9ENT8_9BACI</name>